<evidence type="ECO:0000313" key="8">
    <source>
        <dbReference type="Proteomes" id="UP000694388"/>
    </source>
</evidence>
<dbReference type="SUPFAM" id="SSF52540">
    <property type="entry name" value="P-loop containing nucleoside triphosphate hydrolases"/>
    <property type="match status" value="1"/>
</dbReference>
<dbReference type="InterPro" id="IPR000863">
    <property type="entry name" value="Sulfotransferase_dom"/>
</dbReference>
<dbReference type="Pfam" id="PF00685">
    <property type="entry name" value="Sulfotransfer_1"/>
    <property type="match status" value="1"/>
</dbReference>
<keyword evidence="4 5" id="KW-0808">Transferase</keyword>
<evidence type="ECO:0000256" key="2">
    <source>
        <dbReference type="ARBA" id="ARBA00005771"/>
    </source>
</evidence>
<dbReference type="OMA" id="KDILMYF"/>
<evidence type="ECO:0000313" key="7">
    <source>
        <dbReference type="Ensembl" id="ENSEBUP00000002056.1"/>
    </source>
</evidence>
<dbReference type="Ensembl" id="ENSEBUT00000002402.1">
    <property type="protein sequence ID" value="ENSEBUP00000002056.1"/>
    <property type="gene ID" value="ENSEBUG00000001631.1"/>
</dbReference>
<dbReference type="GeneTree" id="ENSGT00940000157101"/>
<sequence length="322" mass="36619">MSSSCIHVPCNSLCCLHNVAGDHKPGPVGKGAAGDEYKKPQVVLVDGLLVMPGTLRHWEKIKSFQARPDDIFIASYPKSGLMWTTQVMNMIKLHGDVEAYKVDKTLIPFLEFCRPDEEPAVEKINNLPSPRVINIHAPISHISKSILENKCKVICILRNPKDVAVSFYHFHTFNNMLPNPGTWSEFLQNFMIGKVGFNSWFDHVKGWWSLREQPNIFFLFYEEMKKDLGYEAGRLASFLGHDLSPEAIKNLVKQLSFNAMKANMDEKFSNLSSPAGFTFKQFLRKGQVGDWKNHFTVAQNEVMDQLITDQLQGTSLDFCYEL</sequence>
<reference evidence="7" key="1">
    <citation type="submission" date="2025-08" db="UniProtKB">
        <authorList>
            <consortium name="Ensembl"/>
        </authorList>
    </citation>
    <scope>IDENTIFICATION</scope>
</reference>
<comment type="similarity">
    <text evidence="2 5">Belongs to the sulfotransferase 1 family.</text>
</comment>
<accession>A0A8C4N413</accession>
<keyword evidence="8" id="KW-1185">Reference proteome</keyword>
<dbReference type="EC" id="2.8.2.-" evidence="5"/>
<dbReference type="FunFam" id="3.40.50.300:FF:000433">
    <property type="entry name" value="Estrogen sulfotransferase"/>
    <property type="match status" value="1"/>
</dbReference>
<keyword evidence="3" id="KW-0963">Cytoplasm</keyword>
<dbReference type="PANTHER" id="PTHR11783">
    <property type="entry name" value="SULFOTRANSFERASE SULT"/>
    <property type="match status" value="1"/>
</dbReference>
<evidence type="ECO:0000259" key="6">
    <source>
        <dbReference type="Pfam" id="PF00685"/>
    </source>
</evidence>
<organism evidence="7 8">
    <name type="scientific">Eptatretus burgeri</name>
    <name type="common">Inshore hagfish</name>
    <dbReference type="NCBI Taxonomy" id="7764"/>
    <lineage>
        <taxon>Eukaryota</taxon>
        <taxon>Metazoa</taxon>
        <taxon>Chordata</taxon>
        <taxon>Craniata</taxon>
        <taxon>Vertebrata</taxon>
        <taxon>Cyclostomata</taxon>
        <taxon>Myxini</taxon>
        <taxon>Myxiniformes</taxon>
        <taxon>Myxinidae</taxon>
        <taxon>Eptatretinae</taxon>
        <taxon>Eptatretus</taxon>
    </lineage>
</organism>
<dbReference type="InterPro" id="IPR027417">
    <property type="entry name" value="P-loop_NTPase"/>
</dbReference>
<dbReference type="Gene3D" id="3.40.50.300">
    <property type="entry name" value="P-loop containing nucleotide triphosphate hydrolases"/>
    <property type="match status" value="1"/>
</dbReference>
<reference evidence="7" key="2">
    <citation type="submission" date="2025-09" db="UniProtKB">
        <authorList>
            <consortium name="Ensembl"/>
        </authorList>
    </citation>
    <scope>IDENTIFICATION</scope>
</reference>
<evidence type="ECO:0000256" key="3">
    <source>
        <dbReference type="ARBA" id="ARBA00022490"/>
    </source>
</evidence>
<evidence type="ECO:0000256" key="5">
    <source>
        <dbReference type="RuleBase" id="RU361155"/>
    </source>
</evidence>
<dbReference type="GO" id="GO:0005737">
    <property type="term" value="C:cytoplasm"/>
    <property type="evidence" value="ECO:0007669"/>
    <property type="project" value="UniProtKB-SubCell"/>
</dbReference>
<proteinExistence type="inferred from homology"/>
<protein>
    <recommendedName>
        <fullName evidence="5">Sulfotransferase</fullName>
        <ecNumber evidence="5">2.8.2.-</ecNumber>
    </recommendedName>
</protein>
<dbReference type="Proteomes" id="UP000694388">
    <property type="component" value="Unplaced"/>
</dbReference>
<feature type="domain" description="Sulfotransferase" evidence="6">
    <location>
        <begin position="68"/>
        <end position="314"/>
    </location>
</feature>
<name>A0A8C4N413_EPTBU</name>
<comment type="subcellular location">
    <subcellularLocation>
        <location evidence="1">Cytoplasm</location>
    </subcellularLocation>
</comment>
<evidence type="ECO:0000256" key="1">
    <source>
        <dbReference type="ARBA" id="ARBA00004496"/>
    </source>
</evidence>
<dbReference type="GO" id="GO:0008146">
    <property type="term" value="F:sulfotransferase activity"/>
    <property type="evidence" value="ECO:0007669"/>
    <property type="project" value="InterPro"/>
</dbReference>
<evidence type="ECO:0000256" key="4">
    <source>
        <dbReference type="ARBA" id="ARBA00022679"/>
    </source>
</evidence>
<dbReference type="AlphaFoldDB" id="A0A8C4N413"/>